<keyword evidence="3" id="KW-0862">Zinc</keyword>
<evidence type="ECO:0000256" key="2">
    <source>
        <dbReference type="ARBA" id="ARBA00022771"/>
    </source>
</evidence>
<dbReference type="PROSITE" id="PS50865">
    <property type="entry name" value="ZF_MYND_2"/>
    <property type="match status" value="1"/>
</dbReference>
<dbReference type="Proteomes" id="UP001215598">
    <property type="component" value="Unassembled WGS sequence"/>
</dbReference>
<name>A0AAD7MD14_9AGAR</name>
<sequence>MEMPLVTQALQKPDSGFIPSSNYCICQTCQALKRRQKMRTCAACGNTMYCDKVCQRANWAEHKVKCARSSDNHRTLYLARRLVECDYFANLLTIYCVRAAGYAEGTFPAHPSARVLSVIVDMVPISPLSHGKRLRVKHLTVLGEELVRSHNSVYKAGARGRRGPTLRHAHERGGSGVGSPRFEPAGAHLIEEELARDERNHYGMRDLQ</sequence>
<keyword evidence="1" id="KW-0479">Metal-binding</keyword>
<dbReference type="EMBL" id="JARKIB010000391">
    <property type="protein sequence ID" value="KAJ7711607.1"/>
    <property type="molecule type" value="Genomic_DNA"/>
</dbReference>
<accession>A0AAD7MD14</accession>
<evidence type="ECO:0000313" key="8">
    <source>
        <dbReference type="Proteomes" id="UP001215598"/>
    </source>
</evidence>
<comment type="caution">
    <text evidence="7">The sequence shown here is derived from an EMBL/GenBank/DDBJ whole genome shotgun (WGS) entry which is preliminary data.</text>
</comment>
<organism evidence="7 8">
    <name type="scientific">Mycena metata</name>
    <dbReference type="NCBI Taxonomy" id="1033252"/>
    <lineage>
        <taxon>Eukaryota</taxon>
        <taxon>Fungi</taxon>
        <taxon>Dikarya</taxon>
        <taxon>Basidiomycota</taxon>
        <taxon>Agaricomycotina</taxon>
        <taxon>Agaricomycetes</taxon>
        <taxon>Agaricomycetidae</taxon>
        <taxon>Agaricales</taxon>
        <taxon>Marasmiineae</taxon>
        <taxon>Mycenaceae</taxon>
        <taxon>Mycena</taxon>
    </lineage>
</organism>
<dbReference type="SUPFAM" id="SSF144232">
    <property type="entry name" value="HIT/MYND zinc finger-like"/>
    <property type="match status" value="1"/>
</dbReference>
<gene>
    <name evidence="7" type="ORF">B0H16DRAFT_1480189</name>
</gene>
<dbReference type="AlphaFoldDB" id="A0AAD7MD14"/>
<feature type="domain" description="MYND-type" evidence="6">
    <location>
        <begin position="26"/>
        <end position="66"/>
    </location>
</feature>
<evidence type="ECO:0000256" key="4">
    <source>
        <dbReference type="PROSITE-ProRule" id="PRU00134"/>
    </source>
</evidence>
<proteinExistence type="predicted"/>
<dbReference type="Pfam" id="PF01753">
    <property type="entry name" value="zf-MYND"/>
    <property type="match status" value="1"/>
</dbReference>
<dbReference type="InterPro" id="IPR002893">
    <property type="entry name" value="Znf_MYND"/>
</dbReference>
<evidence type="ECO:0000256" key="3">
    <source>
        <dbReference type="ARBA" id="ARBA00022833"/>
    </source>
</evidence>
<feature type="compositionally biased region" description="Basic residues" evidence="5">
    <location>
        <begin position="158"/>
        <end position="170"/>
    </location>
</feature>
<evidence type="ECO:0000313" key="7">
    <source>
        <dbReference type="EMBL" id="KAJ7711607.1"/>
    </source>
</evidence>
<evidence type="ECO:0000259" key="6">
    <source>
        <dbReference type="PROSITE" id="PS50865"/>
    </source>
</evidence>
<evidence type="ECO:0000256" key="1">
    <source>
        <dbReference type="ARBA" id="ARBA00022723"/>
    </source>
</evidence>
<feature type="region of interest" description="Disordered" evidence="5">
    <location>
        <begin position="157"/>
        <end position="182"/>
    </location>
</feature>
<reference evidence="7" key="1">
    <citation type="submission" date="2023-03" db="EMBL/GenBank/DDBJ databases">
        <title>Massive genome expansion in bonnet fungi (Mycena s.s.) driven by repeated elements and novel gene families across ecological guilds.</title>
        <authorList>
            <consortium name="Lawrence Berkeley National Laboratory"/>
            <person name="Harder C.B."/>
            <person name="Miyauchi S."/>
            <person name="Viragh M."/>
            <person name="Kuo A."/>
            <person name="Thoen E."/>
            <person name="Andreopoulos B."/>
            <person name="Lu D."/>
            <person name="Skrede I."/>
            <person name="Drula E."/>
            <person name="Henrissat B."/>
            <person name="Morin E."/>
            <person name="Kohler A."/>
            <person name="Barry K."/>
            <person name="LaButti K."/>
            <person name="Morin E."/>
            <person name="Salamov A."/>
            <person name="Lipzen A."/>
            <person name="Mereny Z."/>
            <person name="Hegedus B."/>
            <person name="Baldrian P."/>
            <person name="Stursova M."/>
            <person name="Weitz H."/>
            <person name="Taylor A."/>
            <person name="Grigoriev I.V."/>
            <person name="Nagy L.G."/>
            <person name="Martin F."/>
            <person name="Kauserud H."/>
        </authorList>
    </citation>
    <scope>NUCLEOTIDE SEQUENCE</scope>
    <source>
        <strain evidence="7">CBHHK182m</strain>
    </source>
</reference>
<keyword evidence="8" id="KW-1185">Reference proteome</keyword>
<dbReference type="Gene3D" id="6.10.140.2220">
    <property type="match status" value="1"/>
</dbReference>
<dbReference type="GO" id="GO:0008270">
    <property type="term" value="F:zinc ion binding"/>
    <property type="evidence" value="ECO:0007669"/>
    <property type="project" value="UniProtKB-KW"/>
</dbReference>
<protein>
    <recommendedName>
        <fullName evidence="6">MYND-type domain-containing protein</fullName>
    </recommendedName>
</protein>
<keyword evidence="2 4" id="KW-0863">Zinc-finger</keyword>
<evidence type="ECO:0000256" key="5">
    <source>
        <dbReference type="SAM" id="MobiDB-lite"/>
    </source>
</evidence>